<evidence type="ECO:0000313" key="3">
    <source>
        <dbReference type="Proteomes" id="UP000199559"/>
    </source>
</evidence>
<dbReference type="RefSeq" id="WP_090837325.1">
    <property type="nucleotide sequence ID" value="NZ_FORM01000001.1"/>
</dbReference>
<dbReference type="EMBL" id="FORM01000001">
    <property type="protein sequence ID" value="SFI64910.1"/>
    <property type="molecule type" value="Genomic_DNA"/>
</dbReference>
<name>A0A1I3JXW0_9FLAO</name>
<proteinExistence type="predicted"/>
<keyword evidence="1" id="KW-0812">Transmembrane</keyword>
<dbReference type="Proteomes" id="UP000199559">
    <property type="component" value="Unassembled WGS sequence"/>
</dbReference>
<dbReference type="STRING" id="1144750.SAMN05443431_101597"/>
<evidence type="ECO:0000256" key="1">
    <source>
        <dbReference type="SAM" id="Phobius"/>
    </source>
</evidence>
<protein>
    <recommendedName>
        <fullName evidence="4">TonB protein C-terminal</fullName>
    </recommendedName>
</protein>
<sequence length="674" mass="75745">MENHISQIELINQYIDKQLSATESLNFENQLESNPKFITLYQEQLIFIEGLKRTQLKLEIASAKRSYIKTKWLKIIGLVIVVLGLLFLCYSLFFNQSNNENQLESFQNEKRIGTETSVILTDSSKHKFVVIRKTEKTIFNDVLTRQFGSHIYTDTVLSENLGSFTKTEFDIKFPKLTTLKPVNDTLIIKETVVRQKAVSEVKLATVQQENVVSVKEDVEVLKTSKNTSKSFISFYNSVKKAPQIIEINTEKETTITCKEGTVLSIPAKCFVDAKTGKLARGIVALQVTEYYKLSDMLLANLTTKSDDKPLETGGMLYVKAFKDNSQLQLKSGSLIEYKFPANNKKRGMELFLGEKTNAGVNWNLENKPNTTTAVLTSEEVVFLEEVEDVEVPIDVVEVVPTFPGCENSTNTEKIKCFKEALSNLVSKNFDIGLAEELNLSGKHRIRTYFKIDKNGDVIDIQASAANTALANEAIRVLKLIPKLKSGTQRGKPVIVPYGLPMQFTLDGSTKNNPSLITVKDKTSFERKFEERIKSRDSTTTGLVGTVTSSDVSRYAFYGSKLGWINCDRFIGSSKNAIKFKLKIKNANGANVKMVFKSLNSILPSRNVNDSYDFGTVRANEAVVLVAIKKVDDRLFLGLKEAKVEAISELDIDFKEVSLDELKTELRKLNKDFNL</sequence>
<reference evidence="3" key="1">
    <citation type="submission" date="2016-10" db="EMBL/GenBank/DDBJ databases">
        <authorList>
            <person name="Varghese N."/>
            <person name="Submissions S."/>
        </authorList>
    </citation>
    <scope>NUCLEOTIDE SEQUENCE [LARGE SCALE GENOMIC DNA]</scope>
    <source>
        <strain evidence="3">DSM 28881</strain>
    </source>
</reference>
<dbReference type="AlphaFoldDB" id="A0A1I3JXW0"/>
<organism evidence="2 3">
    <name type="scientific">Olleya namhaensis</name>
    <dbReference type="NCBI Taxonomy" id="1144750"/>
    <lineage>
        <taxon>Bacteria</taxon>
        <taxon>Pseudomonadati</taxon>
        <taxon>Bacteroidota</taxon>
        <taxon>Flavobacteriia</taxon>
        <taxon>Flavobacteriales</taxon>
        <taxon>Flavobacteriaceae</taxon>
    </lineage>
</organism>
<evidence type="ECO:0008006" key="4">
    <source>
        <dbReference type="Google" id="ProtNLM"/>
    </source>
</evidence>
<keyword evidence="1" id="KW-0472">Membrane</keyword>
<accession>A0A1I3JXW0</accession>
<gene>
    <name evidence="2" type="ORF">SAMN05443431_101597</name>
</gene>
<keyword evidence="1" id="KW-1133">Transmembrane helix</keyword>
<feature type="transmembrane region" description="Helical" evidence="1">
    <location>
        <begin position="72"/>
        <end position="93"/>
    </location>
</feature>
<keyword evidence="3" id="KW-1185">Reference proteome</keyword>
<evidence type="ECO:0000313" key="2">
    <source>
        <dbReference type="EMBL" id="SFI64910.1"/>
    </source>
</evidence>
<dbReference type="Gene3D" id="3.30.1150.10">
    <property type="match status" value="1"/>
</dbReference>